<proteinExistence type="predicted"/>
<evidence type="ECO:0000259" key="1">
    <source>
        <dbReference type="Pfam" id="PF00534"/>
    </source>
</evidence>
<dbReference type="Pfam" id="PF00534">
    <property type="entry name" value="Glycos_transf_1"/>
    <property type="match status" value="1"/>
</dbReference>
<dbReference type="PANTHER" id="PTHR12526:SF637">
    <property type="entry name" value="GLYCOSYLTRANSFERASE EPSF-RELATED"/>
    <property type="match status" value="1"/>
</dbReference>
<dbReference type="CDD" id="cd03801">
    <property type="entry name" value="GT4_PimA-like"/>
    <property type="match status" value="1"/>
</dbReference>
<comment type="caution">
    <text evidence="2">The sequence shown here is derived from an EMBL/GenBank/DDBJ whole genome shotgun (WGS) entry which is preliminary data.</text>
</comment>
<evidence type="ECO:0000313" key="2">
    <source>
        <dbReference type="EMBL" id="OGZ16273.1"/>
    </source>
</evidence>
<dbReference type="Proteomes" id="UP000178472">
    <property type="component" value="Unassembled WGS sequence"/>
</dbReference>
<dbReference type="EMBL" id="MHLT01000038">
    <property type="protein sequence ID" value="OGZ16273.1"/>
    <property type="molecule type" value="Genomic_DNA"/>
</dbReference>
<dbReference type="AlphaFoldDB" id="A0A1G2DRY2"/>
<dbReference type="InterPro" id="IPR001296">
    <property type="entry name" value="Glyco_trans_1"/>
</dbReference>
<accession>A0A1G2DRY2</accession>
<gene>
    <name evidence="2" type="ORF">A3G11_01075</name>
</gene>
<dbReference type="SUPFAM" id="SSF53756">
    <property type="entry name" value="UDP-Glycosyltransferase/glycogen phosphorylase"/>
    <property type="match status" value="1"/>
</dbReference>
<sequence length="189" mass="20932">MEVLRHQIGLGEGDKILITTSRLVEKNGVEDIIESLTFLPPEVRLLVLGVGPLEEELKKRAALLGVSSRVLFLGHVSYEHIPAYLHVAHVFVRPSLSEGLGNSFIEAMAAGLPVIATPVGGIPDFLRHEETGLFCEVKNPKSIAKAVARLFADRILQEKVIANARRLAHTKYTWDSITREFEEKIFSIS</sequence>
<evidence type="ECO:0000313" key="3">
    <source>
        <dbReference type="Proteomes" id="UP000178472"/>
    </source>
</evidence>
<dbReference type="GO" id="GO:0016757">
    <property type="term" value="F:glycosyltransferase activity"/>
    <property type="evidence" value="ECO:0007669"/>
    <property type="project" value="InterPro"/>
</dbReference>
<reference evidence="2 3" key="1">
    <citation type="journal article" date="2016" name="Nat. Commun.">
        <title>Thousands of microbial genomes shed light on interconnected biogeochemical processes in an aquifer system.</title>
        <authorList>
            <person name="Anantharaman K."/>
            <person name="Brown C.T."/>
            <person name="Hug L.A."/>
            <person name="Sharon I."/>
            <person name="Castelle C.J."/>
            <person name="Probst A.J."/>
            <person name="Thomas B.C."/>
            <person name="Singh A."/>
            <person name="Wilkins M.J."/>
            <person name="Karaoz U."/>
            <person name="Brodie E.L."/>
            <person name="Williams K.H."/>
            <person name="Hubbard S.S."/>
            <person name="Banfield J.F."/>
        </authorList>
    </citation>
    <scope>NUCLEOTIDE SEQUENCE [LARGE SCALE GENOMIC DNA]</scope>
</reference>
<organism evidence="2 3">
    <name type="scientific">Candidatus Lloydbacteria bacterium RIFCSPLOWO2_12_FULL_51_9</name>
    <dbReference type="NCBI Taxonomy" id="1798669"/>
    <lineage>
        <taxon>Bacteria</taxon>
        <taxon>Candidatus Lloydiibacteriota</taxon>
    </lineage>
</organism>
<protein>
    <recommendedName>
        <fullName evidence="1">Glycosyl transferase family 1 domain-containing protein</fullName>
    </recommendedName>
</protein>
<name>A0A1G2DRY2_9BACT</name>
<feature type="domain" description="Glycosyl transferase family 1" evidence="1">
    <location>
        <begin position="4"/>
        <end position="166"/>
    </location>
</feature>
<dbReference type="Gene3D" id="3.40.50.2000">
    <property type="entry name" value="Glycogen Phosphorylase B"/>
    <property type="match status" value="1"/>
</dbReference>
<dbReference type="PANTHER" id="PTHR12526">
    <property type="entry name" value="GLYCOSYLTRANSFERASE"/>
    <property type="match status" value="1"/>
</dbReference>